<evidence type="ECO:0000313" key="1">
    <source>
        <dbReference type="EMBL" id="MEQ2178483.1"/>
    </source>
</evidence>
<organism evidence="1 2">
    <name type="scientific">Goodea atripinnis</name>
    <dbReference type="NCBI Taxonomy" id="208336"/>
    <lineage>
        <taxon>Eukaryota</taxon>
        <taxon>Metazoa</taxon>
        <taxon>Chordata</taxon>
        <taxon>Craniata</taxon>
        <taxon>Vertebrata</taxon>
        <taxon>Euteleostomi</taxon>
        <taxon>Actinopterygii</taxon>
        <taxon>Neopterygii</taxon>
        <taxon>Teleostei</taxon>
        <taxon>Neoteleostei</taxon>
        <taxon>Acanthomorphata</taxon>
        <taxon>Ovalentaria</taxon>
        <taxon>Atherinomorphae</taxon>
        <taxon>Cyprinodontiformes</taxon>
        <taxon>Goodeidae</taxon>
        <taxon>Goodea</taxon>
    </lineage>
</organism>
<sequence length="93" mass="10412">RACPVRYASQQHSSLSGRVPVCTPGNVFLSHPHPASTQRHSLFGSGFTYALCLEKPMVNSTSRLELDFIEPDRLWRSLRGRILLYRSSLAAIV</sequence>
<name>A0ABV0P5G5_9TELE</name>
<protein>
    <submittedName>
        <fullName evidence="1">Uncharacterized protein</fullName>
    </submittedName>
</protein>
<evidence type="ECO:0000313" key="2">
    <source>
        <dbReference type="Proteomes" id="UP001476798"/>
    </source>
</evidence>
<dbReference type="EMBL" id="JAHRIO010060991">
    <property type="protein sequence ID" value="MEQ2178483.1"/>
    <property type="molecule type" value="Genomic_DNA"/>
</dbReference>
<dbReference type="Proteomes" id="UP001476798">
    <property type="component" value="Unassembled WGS sequence"/>
</dbReference>
<gene>
    <name evidence="1" type="ORF">GOODEAATRI_014453</name>
</gene>
<reference evidence="1 2" key="1">
    <citation type="submission" date="2021-06" db="EMBL/GenBank/DDBJ databases">
        <authorList>
            <person name="Palmer J.M."/>
        </authorList>
    </citation>
    <scope>NUCLEOTIDE SEQUENCE [LARGE SCALE GENOMIC DNA]</scope>
    <source>
        <strain evidence="1 2">GA_2019</strain>
        <tissue evidence="1">Muscle</tissue>
    </source>
</reference>
<accession>A0ABV0P5G5</accession>
<keyword evidence="2" id="KW-1185">Reference proteome</keyword>
<comment type="caution">
    <text evidence="1">The sequence shown here is derived from an EMBL/GenBank/DDBJ whole genome shotgun (WGS) entry which is preliminary data.</text>
</comment>
<proteinExistence type="predicted"/>
<feature type="non-terminal residue" evidence="1">
    <location>
        <position position="1"/>
    </location>
</feature>